<gene>
    <name evidence="2" type="ORF">CDAR_187461</name>
</gene>
<proteinExistence type="predicted"/>
<reference evidence="2 3" key="1">
    <citation type="submission" date="2021-06" db="EMBL/GenBank/DDBJ databases">
        <title>Caerostris darwini draft genome.</title>
        <authorList>
            <person name="Kono N."/>
            <person name="Arakawa K."/>
        </authorList>
    </citation>
    <scope>NUCLEOTIDE SEQUENCE [LARGE SCALE GENOMIC DNA]</scope>
</reference>
<sequence length="116" mass="13030">MFAYCGADDSTEAEIRVCSCQILVDNFSSSSDIRNQSGGSSQGWLEGRQFLEGVETWLSVAGRKYLLTVARMIQRRLRSVFVPVTFWWTISLRQVAFLMNGLAFGVVKILILQDSV</sequence>
<dbReference type="EMBL" id="BPLQ01005437">
    <property type="protein sequence ID" value="GIY14915.1"/>
    <property type="molecule type" value="Genomic_DNA"/>
</dbReference>
<keyword evidence="1" id="KW-0472">Membrane</keyword>
<accession>A0AAV4R3Q5</accession>
<dbReference type="AlphaFoldDB" id="A0AAV4R3Q5"/>
<evidence type="ECO:0000256" key="1">
    <source>
        <dbReference type="SAM" id="Phobius"/>
    </source>
</evidence>
<keyword evidence="1" id="KW-1133">Transmembrane helix</keyword>
<protein>
    <submittedName>
        <fullName evidence="2">Uncharacterized protein</fullName>
    </submittedName>
</protein>
<organism evidence="2 3">
    <name type="scientific">Caerostris darwini</name>
    <dbReference type="NCBI Taxonomy" id="1538125"/>
    <lineage>
        <taxon>Eukaryota</taxon>
        <taxon>Metazoa</taxon>
        <taxon>Ecdysozoa</taxon>
        <taxon>Arthropoda</taxon>
        <taxon>Chelicerata</taxon>
        <taxon>Arachnida</taxon>
        <taxon>Araneae</taxon>
        <taxon>Araneomorphae</taxon>
        <taxon>Entelegynae</taxon>
        <taxon>Araneoidea</taxon>
        <taxon>Araneidae</taxon>
        <taxon>Caerostris</taxon>
    </lineage>
</organism>
<comment type="caution">
    <text evidence="2">The sequence shown here is derived from an EMBL/GenBank/DDBJ whole genome shotgun (WGS) entry which is preliminary data.</text>
</comment>
<dbReference type="Proteomes" id="UP001054837">
    <property type="component" value="Unassembled WGS sequence"/>
</dbReference>
<evidence type="ECO:0000313" key="2">
    <source>
        <dbReference type="EMBL" id="GIY14915.1"/>
    </source>
</evidence>
<feature type="transmembrane region" description="Helical" evidence="1">
    <location>
        <begin position="80"/>
        <end position="111"/>
    </location>
</feature>
<evidence type="ECO:0000313" key="3">
    <source>
        <dbReference type="Proteomes" id="UP001054837"/>
    </source>
</evidence>
<keyword evidence="1" id="KW-0812">Transmembrane</keyword>
<name>A0AAV4R3Q5_9ARAC</name>
<keyword evidence="3" id="KW-1185">Reference proteome</keyword>